<dbReference type="InterPro" id="IPR000109">
    <property type="entry name" value="POT_fam"/>
</dbReference>
<keyword evidence="5 7" id="KW-1133">Transmembrane helix</keyword>
<reference evidence="9" key="3">
    <citation type="submission" date="2019-12" db="UniProtKB">
        <authorList>
            <consortium name="WormBaseParasite"/>
        </authorList>
    </citation>
    <scope>IDENTIFICATION</scope>
</reference>
<accession>A0A5S6QRT5</accession>
<feature type="transmembrane region" description="Helical" evidence="7">
    <location>
        <begin position="232"/>
        <end position="251"/>
    </location>
</feature>
<evidence type="ECO:0000256" key="3">
    <source>
        <dbReference type="ARBA" id="ARBA00022692"/>
    </source>
</evidence>
<feature type="transmembrane region" description="Helical" evidence="7">
    <location>
        <begin position="263"/>
        <end position="287"/>
    </location>
</feature>
<dbReference type="STRING" id="70415.A0A5S6QRT5"/>
<keyword evidence="3 7" id="KW-0812">Transmembrane</keyword>
<keyword evidence="4" id="KW-0653">Protein transport</keyword>
<comment type="subcellular location">
    <subcellularLocation>
        <location evidence="1">Membrane</location>
        <topology evidence="1">Multi-pass membrane protein</topology>
    </subcellularLocation>
</comment>
<dbReference type="Gene3D" id="1.20.1250.20">
    <property type="entry name" value="MFS general substrate transporter like domains"/>
    <property type="match status" value="1"/>
</dbReference>
<dbReference type="AlphaFoldDB" id="A0A5S6QRT5"/>
<dbReference type="Proteomes" id="UP000046395">
    <property type="component" value="Unassembled WGS sequence"/>
</dbReference>
<dbReference type="PANTHER" id="PTHR11654">
    <property type="entry name" value="OLIGOPEPTIDE TRANSPORTER-RELATED"/>
    <property type="match status" value="1"/>
</dbReference>
<evidence type="ECO:0000256" key="7">
    <source>
        <dbReference type="SAM" id="Phobius"/>
    </source>
</evidence>
<dbReference type="GO" id="GO:0022857">
    <property type="term" value="F:transmembrane transporter activity"/>
    <property type="evidence" value="ECO:0007669"/>
    <property type="project" value="InterPro"/>
</dbReference>
<keyword evidence="4" id="KW-0813">Transport</keyword>
<dbReference type="InterPro" id="IPR036259">
    <property type="entry name" value="MFS_trans_sf"/>
</dbReference>
<evidence type="ECO:0000256" key="2">
    <source>
        <dbReference type="ARBA" id="ARBA00005982"/>
    </source>
</evidence>
<dbReference type="WBParaSite" id="TMUE_2000009945.1">
    <property type="protein sequence ID" value="TMUE_2000009945.1"/>
    <property type="gene ID" value="WBGene00290343"/>
</dbReference>
<sequence>MAGVVQLFIKRDLVLPAENGDTQLVMYNQNECSMEYIINGVPRGILEAGVGRADLDVSCSDKVMWQPMNCSHPMTENARLISNTHCDPRKGTFYVIWDQLSAKTASVDYNLDQGVDSITRVYLIFQDFRKWGENATVTFWNGNDRVATARVRESEAGKRVDLKPSVLGCNLLNVVLETCEAQGQNCRRISLGQVQLHMGSSVALVVSDSLGLRLVTLVPGYSISILWQLPQWVLMTVSEILFSISGLEFAYSEADASVKSVMSAIWLMSTFLGNVLVMIISGSHLFTDLVVESFFYTGLMVLSALLFYYLSRRYRSHKAVE</sequence>
<evidence type="ECO:0000256" key="1">
    <source>
        <dbReference type="ARBA" id="ARBA00004141"/>
    </source>
</evidence>
<keyword evidence="6 7" id="KW-0472">Membrane</keyword>
<proteinExistence type="inferred from homology"/>
<keyword evidence="4" id="KW-0571">Peptide transport</keyword>
<dbReference type="GO" id="GO:0015833">
    <property type="term" value="P:peptide transport"/>
    <property type="evidence" value="ECO:0007669"/>
    <property type="project" value="UniProtKB-KW"/>
</dbReference>
<comment type="similarity">
    <text evidence="2">Belongs to the major facilitator superfamily. Proton-dependent oligopeptide transporter (POT/PTR) (TC 2.A.17) family.</text>
</comment>
<protein>
    <submittedName>
        <fullName evidence="9 10">Uncharacterized protein</fullName>
    </submittedName>
</protein>
<evidence type="ECO:0000256" key="4">
    <source>
        <dbReference type="ARBA" id="ARBA00022856"/>
    </source>
</evidence>
<reference evidence="8" key="2">
    <citation type="submission" date="2014-03" db="EMBL/GenBank/DDBJ databases">
        <title>The whipworm genome and dual-species transcriptomics of an intimate host-pathogen interaction.</title>
        <authorList>
            <person name="Foth B.J."/>
            <person name="Tsai I.J."/>
            <person name="Reid A.J."/>
            <person name="Bancroft A.J."/>
            <person name="Nichol S."/>
            <person name="Tracey A."/>
            <person name="Holroyd N."/>
            <person name="Cotton J.A."/>
            <person name="Stanley E.J."/>
            <person name="Zarowiecki M."/>
            <person name="Liu J.Z."/>
            <person name="Huckvale T."/>
            <person name="Cooper P.J."/>
            <person name="Grencis R.K."/>
            <person name="Berriman M."/>
        </authorList>
    </citation>
    <scope>NUCLEOTIDE SEQUENCE [LARGE SCALE GENOMIC DNA]</scope>
    <source>
        <strain evidence="8">Edinburgh</strain>
    </source>
</reference>
<dbReference type="GO" id="GO:0016020">
    <property type="term" value="C:membrane"/>
    <property type="evidence" value="ECO:0007669"/>
    <property type="project" value="UniProtKB-SubCell"/>
</dbReference>
<organism evidence="8 9">
    <name type="scientific">Trichuris muris</name>
    <name type="common">Mouse whipworm</name>
    <dbReference type="NCBI Taxonomy" id="70415"/>
    <lineage>
        <taxon>Eukaryota</taxon>
        <taxon>Metazoa</taxon>
        <taxon>Ecdysozoa</taxon>
        <taxon>Nematoda</taxon>
        <taxon>Enoplea</taxon>
        <taxon>Dorylaimia</taxon>
        <taxon>Trichinellida</taxon>
        <taxon>Trichuridae</taxon>
        <taxon>Trichuris</taxon>
    </lineage>
</organism>
<reference evidence="8" key="1">
    <citation type="submission" date="2013-11" db="EMBL/GenBank/DDBJ databases">
        <authorList>
            <person name="Aslett M."/>
        </authorList>
    </citation>
    <scope>NUCLEOTIDE SEQUENCE [LARGE SCALE GENOMIC DNA]</scope>
    <source>
        <strain evidence="8">Edinburgh</strain>
    </source>
</reference>
<dbReference type="Pfam" id="PF00854">
    <property type="entry name" value="PTR2"/>
    <property type="match status" value="1"/>
</dbReference>
<evidence type="ECO:0000313" key="8">
    <source>
        <dbReference type="Proteomes" id="UP000046395"/>
    </source>
</evidence>
<dbReference type="WBParaSite" id="TMUE_2000009945.5">
    <property type="protein sequence ID" value="TMUE_2000009945.5"/>
    <property type="gene ID" value="WBGene00290343"/>
</dbReference>
<dbReference type="WBParaSite" id="TMUE_2000009945.3">
    <property type="protein sequence ID" value="TMUE_2000009945.3"/>
    <property type="gene ID" value="WBGene00290343"/>
</dbReference>
<dbReference type="WBParaSite" id="TMUE_2000009945.6">
    <property type="protein sequence ID" value="TMUE_2000009945.6"/>
    <property type="gene ID" value="WBGene00290343"/>
</dbReference>
<name>A0A5S6QRT5_TRIMR</name>
<evidence type="ECO:0000313" key="9">
    <source>
        <dbReference type="WBParaSite" id="TMUE_2000009945.1"/>
    </source>
</evidence>
<dbReference type="WBParaSite" id="TMUE_2000009945.2">
    <property type="protein sequence ID" value="TMUE_2000009945.2"/>
    <property type="gene ID" value="WBGene00290343"/>
</dbReference>
<dbReference type="WBParaSite" id="TMUE_2000009945.4">
    <property type="protein sequence ID" value="TMUE_2000009945.4"/>
    <property type="gene ID" value="WBGene00290343"/>
</dbReference>
<feature type="transmembrane region" description="Helical" evidence="7">
    <location>
        <begin position="293"/>
        <end position="310"/>
    </location>
</feature>
<evidence type="ECO:0000313" key="10">
    <source>
        <dbReference type="WBParaSite" id="TMUE_2000009945.2"/>
    </source>
</evidence>
<evidence type="ECO:0000256" key="6">
    <source>
        <dbReference type="ARBA" id="ARBA00023136"/>
    </source>
</evidence>
<evidence type="ECO:0000256" key="5">
    <source>
        <dbReference type="ARBA" id="ARBA00022989"/>
    </source>
</evidence>
<keyword evidence="8" id="KW-1185">Reference proteome</keyword>